<evidence type="ECO:0000313" key="9">
    <source>
        <dbReference type="Proteomes" id="UP000792457"/>
    </source>
</evidence>
<evidence type="ECO:0000256" key="1">
    <source>
        <dbReference type="ARBA" id="ARBA00004651"/>
    </source>
</evidence>
<keyword evidence="4" id="KW-0915">Sodium</keyword>
<evidence type="ECO:0000256" key="4">
    <source>
        <dbReference type="ARBA" id="ARBA00023053"/>
    </source>
</evidence>
<protein>
    <submittedName>
        <fullName evidence="8">Uncharacterized protein</fullName>
    </submittedName>
</protein>
<reference evidence="8" key="1">
    <citation type="submission" date="2013-04" db="EMBL/GenBank/DDBJ databases">
        <authorList>
            <person name="Qu J."/>
            <person name="Murali S.C."/>
            <person name="Bandaranaike D."/>
            <person name="Bellair M."/>
            <person name="Blankenburg K."/>
            <person name="Chao H."/>
            <person name="Dinh H."/>
            <person name="Doddapaneni H."/>
            <person name="Downs B."/>
            <person name="Dugan-Rocha S."/>
            <person name="Elkadiri S."/>
            <person name="Gnanaolivu R.D."/>
            <person name="Hernandez B."/>
            <person name="Javaid M."/>
            <person name="Jayaseelan J.C."/>
            <person name="Lee S."/>
            <person name="Li M."/>
            <person name="Ming W."/>
            <person name="Munidasa M."/>
            <person name="Muniz J."/>
            <person name="Nguyen L."/>
            <person name="Ongeri F."/>
            <person name="Osuji N."/>
            <person name="Pu L.-L."/>
            <person name="Puazo M."/>
            <person name="Qu C."/>
            <person name="Quiroz J."/>
            <person name="Raj R."/>
            <person name="Weissenberger G."/>
            <person name="Xin Y."/>
            <person name="Zou X."/>
            <person name="Han Y."/>
            <person name="Richards S."/>
            <person name="Worley K."/>
            <person name="Muzny D."/>
            <person name="Gibbs R."/>
        </authorList>
    </citation>
    <scope>NUCLEOTIDE SEQUENCE</scope>
    <source>
        <strain evidence="8">Sampled in the wild</strain>
    </source>
</reference>
<dbReference type="GO" id="GO:0006814">
    <property type="term" value="P:sodium ion transport"/>
    <property type="evidence" value="ECO:0007669"/>
    <property type="project" value="UniProtKB-KW"/>
</dbReference>
<sequence length="169" mass="18605">MFFPWSNSKGALIGGISSLIIMGCLVFGAQQAIASGNIQIAGKIMSTEGCLLASTLDSYLVENETFSVITPLPEENHSSTTQEDLFFMFKISYRYYTLIGFLITLFVGLAASFITGLSKSQDVDPILLTPPIRYLVFPSYKLSERQLERNSMKELNADDLLPLKADATV</sequence>
<feature type="transmembrane region" description="Helical" evidence="7">
    <location>
        <begin position="95"/>
        <end position="117"/>
    </location>
</feature>
<evidence type="ECO:0000313" key="8">
    <source>
        <dbReference type="EMBL" id="KAG8224742.1"/>
    </source>
</evidence>
<dbReference type="Proteomes" id="UP000792457">
    <property type="component" value="Unassembled WGS sequence"/>
</dbReference>
<feature type="transmembrane region" description="Helical" evidence="7">
    <location>
        <begin position="12"/>
        <end position="29"/>
    </location>
</feature>
<keyword evidence="2" id="KW-0813">Transport</keyword>
<keyword evidence="5" id="KW-0406">Ion transport</keyword>
<comment type="caution">
    <text evidence="8">The sequence shown here is derived from an EMBL/GenBank/DDBJ whole genome shotgun (WGS) entry which is preliminary data.</text>
</comment>
<gene>
    <name evidence="8" type="ORF">J437_LFUL005311</name>
</gene>
<dbReference type="PANTHER" id="PTHR42985:SF39">
    <property type="entry name" value="GH10366P"/>
    <property type="match status" value="1"/>
</dbReference>
<keyword evidence="9" id="KW-1185">Reference proteome</keyword>
<accession>A0A8K0JZE0</accession>
<evidence type="ECO:0000256" key="5">
    <source>
        <dbReference type="ARBA" id="ARBA00023065"/>
    </source>
</evidence>
<dbReference type="GO" id="GO:0005886">
    <property type="term" value="C:plasma membrane"/>
    <property type="evidence" value="ECO:0007669"/>
    <property type="project" value="UniProtKB-SubCell"/>
</dbReference>
<comment type="subcellular location">
    <subcellularLocation>
        <location evidence="1">Cell membrane</location>
        <topology evidence="1">Multi-pass membrane protein</topology>
    </subcellularLocation>
</comment>
<dbReference type="AlphaFoldDB" id="A0A8K0JZE0"/>
<name>A0A8K0JZE0_LADFU</name>
<evidence type="ECO:0000256" key="6">
    <source>
        <dbReference type="ARBA" id="ARBA00023201"/>
    </source>
</evidence>
<dbReference type="PANTHER" id="PTHR42985">
    <property type="entry name" value="SODIUM-COUPLED MONOCARBOXYLATE TRANSPORTER"/>
    <property type="match status" value="1"/>
</dbReference>
<dbReference type="EMBL" id="KZ308211">
    <property type="protein sequence ID" value="KAG8224742.1"/>
    <property type="molecule type" value="Genomic_DNA"/>
</dbReference>
<dbReference type="InterPro" id="IPR051163">
    <property type="entry name" value="Sodium:Solute_Symporter_SSF"/>
</dbReference>
<dbReference type="GO" id="GO:0015293">
    <property type="term" value="F:symporter activity"/>
    <property type="evidence" value="ECO:0007669"/>
    <property type="project" value="TreeGrafter"/>
</dbReference>
<keyword evidence="7" id="KW-0472">Membrane</keyword>
<organism evidence="8 9">
    <name type="scientific">Ladona fulva</name>
    <name type="common">Scarce chaser dragonfly</name>
    <name type="synonym">Libellula fulva</name>
    <dbReference type="NCBI Taxonomy" id="123851"/>
    <lineage>
        <taxon>Eukaryota</taxon>
        <taxon>Metazoa</taxon>
        <taxon>Ecdysozoa</taxon>
        <taxon>Arthropoda</taxon>
        <taxon>Hexapoda</taxon>
        <taxon>Insecta</taxon>
        <taxon>Pterygota</taxon>
        <taxon>Palaeoptera</taxon>
        <taxon>Odonata</taxon>
        <taxon>Epiprocta</taxon>
        <taxon>Anisoptera</taxon>
        <taxon>Libelluloidea</taxon>
        <taxon>Libellulidae</taxon>
        <taxon>Ladona</taxon>
    </lineage>
</organism>
<proteinExistence type="predicted"/>
<evidence type="ECO:0000256" key="2">
    <source>
        <dbReference type="ARBA" id="ARBA00022448"/>
    </source>
</evidence>
<keyword evidence="3" id="KW-1003">Cell membrane</keyword>
<evidence type="ECO:0000256" key="7">
    <source>
        <dbReference type="SAM" id="Phobius"/>
    </source>
</evidence>
<keyword evidence="6" id="KW-0739">Sodium transport</keyword>
<keyword evidence="7" id="KW-0812">Transmembrane</keyword>
<keyword evidence="7" id="KW-1133">Transmembrane helix</keyword>
<evidence type="ECO:0000256" key="3">
    <source>
        <dbReference type="ARBA" id="ARBA00022475"/>
    </source>
</evidence>
<reference evidence="8" key="2">
    <citation type="submission" date="2017-10" db="EMBL/GenBank/DDBJ databases">
        <title>Ladona fulva Genome sequencing and assembly.</title>
        <authorList>
            <person name="Murali S."/>
            <person name="Richards S."/>
            <person name="Bandaranaike D."/>
            <person name="Bellair M."/>
            <person name="Blankenburg K."/>
            <person name="Chao H."/>
            <person name="Dinh H."/>
            <person name="Doddapaneni H."/>
            <person name="Dugan-Rocha S."/>
            <person name="Elkadiri S."/>
            <person name="Gnanaolivu R."/>
            <person name="Hernandez B."/>
            <person name="Skinner E."/>
            <person name="Javaid M."/>
            <person name="Lee S."/>
            <person name="Li M."/>
            <person name="Ming W."/>
            <person name="Munidasa M."/>
            <person name="Muniz J."/>
            <person name="Nguyen L."/>
            <person name="Hughes D."/>
            <person name="Osuji N."/>
            <person name="Pu L.-L."/>
            <person name="Puazo M."/>
            <person name="Qu C."/>
            <person name="Quiroz J."/>
            <person name="Raj R."/>
            <person name="Weissenberger G."/>
            <person name="Xin Y."/>
            <person name="Zou X."/>
            <person name="Han Y."/>
            <person name="Worley K."/>
            <person name="Muzny D."/>
            <person name="Gibbs R."/>
        </authorList>
    </citation>
    <scope>NUCLEOTIDE SEQUENCE</scope>
    <source>
        <strain evidence="8">Sampled in the wild</strain>
    </source>
</reference>
<dbReference type="OrthoDB" id="6132759at2759"/>